<accession>A0A652YRH2</accession>
<evidence type="ECO:0000256" key="2">
    <source>
        <dbReference type="SAM" id="SignalP"/>
    </source>
</evidence>
<dbReference type="PROSITE" id="PS51257">
    <property type="entry name" value="PROKAR_LIPOPROTEIN"/>
    <property type="match status" value="1"/>
</dbReference>
<feature type="region of interest" description="Disordered" evidence="1">
    <location>
        <begin position="22"/>
        <end position="60"/>
    </location>
</feature>
<dbReference type="AlphaFoldDB" id="A0A652YRH2"/>
<evidence type="ECO:0000313" key="3">
    <source>
        <dbReference type="EMBL" id="TYQ05166.1"/>
    </source>
</evidence>
<comment type="caution">
    <text evidence="3">The sequence shown here is derived from an EMBL/GenBank/DDBJ whole genome shotgun (WGS) entry which is preliminary data.</text>
</comment>
<feature type="compositionally biased region" description="Polar residues" evidence="1">
    <location>
        <begin position="35"/>
        <end position="46"/>
    </location>
</feature>
<gene>
    <name evidence="3" type="ORF">FNL38_103517</name>
</gene>
<proteinExistence type="predicted"/>
<sequence>MNKTIASVAIVGAVVSAVACGSDDTDQSTSDGNDYATQQTARSPAQRTDESKPTASPTDLGMIDQAKLASFVVAFRAGYSELTQDRDDSSIELIVLQSCDDIGNGVDEQQVTDEIRTLAAHNGNEPTQDQAERIYDMVTPACPG</sequence>
<evidence type="ECO:0008006" key="4">
    <source>
        <dbReference type="Google" id="ProtNLM"/>
    </source>
</evidence>
<organism evidence="3">
    <name type="scientific">Nocardia globerula</name>
    <dbReference type="NCBI Taxonomy" id="1818"/>
    <lineage>
        <taxon>Bacteria</taxon>
        <taxon>Bacillati</taxon>
        <taxon>Actinomycetota</taxon>
        <taxon>Actinomycetes</taxon>
        <taxon>Mycobacteriales</taxon>
        <taxon>Nocardiaceae</taxon>
        <taxon>Nocardia</taxon>
    </lineage>
</organism>
<feature type="compositionally biased region" description="Low complexity" evidence="1">
    <location>
        <begin position="22"/>
        <end position="34"/>
    </location>
</feature>
<feature type="signal peptide" evidence="2">
    <location>
        <begin position="1"/>
        <end position="21"/>
    </location>
</feature>
<dbReference type="EMBL" id="VNIQ01000003">
    <property type="protein sequence ID" value="TYQ05166.1"/>
    <property type="molecule type" value="Genomic_DNA"/>
</dbReference>
<name>A0A652YRH2_NOCGL</name>
<feature type="chain" id="PRO_5043411385" description="DUF732 domain-containing protein" evidence="2">
    <location>
        <begin position="22"/>
        <end position="144"/>
    </location>
</feature>
<keyword evidence="2" id="KW-0732">Signal</keyword>
<reference evidence="3" key="1">
    <citation type="submission" date="2019-07" db="EMBL/GenBank/DDBJ databases">
        <title>Genomic Encyclopedia of Type Strains, Phase IV (KMG-IV): sequencing the most valuable type-strain genomes for metagenomic binning, comparative biology and taxonomic classification.</title>
        <authorList>
            <person name="Goeker M."/>
        </authorList>
    </citation>
    <scope>NUCLEOTIDE SEQUENCE</scope>
    <source>
        <strain evidence="3">DSM 44596</strain>
    </source>
</reference>
<evidence type="ECO:0000256" key="1">
    <source>
        <dbReference type="SAM" id="MobiDB-lite"/>
    </source>
</evidence>
<protein>
    <recommendedName>
        <fullName evidence="4">DUF732 domain-containing protein</fullName>
    </recommendedName>
</protein>